<dbReference type="FunFam" id="3.30.565.10:FF:000010">
    <property type="entry name" value="Sensor histidine kinase RcsC"/>
    <property type="match status" value="1"/>
</dbReference>
<dbReference type="Gene3D" id="3.30.450.20">
    <property type="entry name" value="PAS domain"/>
    <property type="match status" value="1"/>
</dbReference>
<keyword evidence="3 6" id="KW-0597">Phosphoprotein</keyword>
<evidence type="ECO:0000313" key="11">
    <source>
        <dbReference type="Proteomes" id="UP000253845"/>
    </source>
</evidence>
<organism evidence="10 11">
    <name type="scientific">Aspergillus niger ATCC 13496</name>
    <dbReference type="NCBI Taxonomy" id="1353008"/>
    <lineage>
        <taxon>Eukaryota</taxon>
        <taxon>Fungi</taxon>
        <taxon>Dikarya</taxon>
        <taxon>Ascomycota</taxon>
        <taxon>Pezizomycotina</taxon>
        <taxon>Eurotiomycetes</taxon>
        <taxon>Eurotiomycetidae</taxon>
        <taxon>Eurotiales</taxon>
        <taxon>Aspergillaceae</taxon>
        <taxon>Aspergillus</taxon>
        <taxon>Aspergillus subgen. Circumdati</taxon>
    </lineage>
</organism>
<protein>
    <recommendedName>
        <fullName evidence="2">histidine kinase</fullName>
        <ecNumber evidence="2">2.7.13.3</ecNumber>
    </recommendedName>
</protein>
<dbReference type="InterPro" id="IPR036890">
    <property type="entry name" value="HATPase_C_sf"/>
</dbReference>
<dbReference type="SUPFAM" id="SSF52172">
    <property type="entry name" value="CheY-like"/>
    <property type="match status" value="1"/>
</dbReference>
<feature type="compositionally biased region" description="Low complexity" evidence="7">
    <location>
        <begin position="517"/>
        <end position="530"/>
    </location>
</feature>
<dbReference type="Proteomes" id="UP000253845">
    <property type="component" value="Unassembled WGS sequence"/>
</dbReference>
<dbReference type="CDD" id="cd00082">
    <property type="entry name" value="HisKA"/>
    <property type="match status" value="1"/>
</dbReference>
<dbReference type="CDD" id="cd00130">
    <property type="entry name" value="PAS"/>
    <property type="match status" value="1"/>
</dbReference>
<dbReference type="Pfam" id="PF02518">
    <property type="entry name" value="HATPase_c"/>
    <property type="match status" value="1"/>
</dbReference>
<evidence type="ECO:0000259" key="8">
    <source>
        <dbReference type="PROSITE" id="PS50109"/>
    </source>
</evidence>
<keyword evidence="4" id="KW-0808">Transferase</keyword>
<dbReference type="SUPFAM" id="SSF47384">
    <property type="entry name" value="Homodimeric domain of signal transducing histidine kinase"/>
    <property type="match status" value="1"/>
</dbReference>
<dbReference type="SMART" id="SM00448">
    <property type="entry name" value="REC"/>
    <property type="match status" value="1"/>
</dbReference>
<dbReference type="InterPro" id="IPR003661">
    <property type="entry name" value="HisK_dim/P_dom"/>
</dbReference>
<evidence type="ECO:0000256" key="5">
    <source>
        <dbReference type="ARBA" id="ARBA00022777"/>
    </source>
</evidence>
<dbReference type="InterPro" id="IPR001789">
    <property type="entry name" value="Sig_transdc_resp-reg_receiver"/>
</dbReference>
<dbReference type="InterPro" id="IPR005467">
    <property type="entry name" value="His_kinase_dom"/>
</dbReference>
<dbReference type="AlphaFoldDB" id="A0A370BP90"/>
<feature type="compositionally biased region" description="Basic and acidic residues" evidence="7">
    <location>
        <begin position="540"/>
        <end position="553"/>
    </location>
</feature>
<dbReference type="GO" id="GO:0000155">
    <property type="term" value="F:phosphorelay sensor kinase activity"/>
    <property type="evidence" value="ECO:0007669"/>
    <property type="project" value="InterPro"/>
</dbReference>
<evidence type="ECO:0000256" key="1">
    <source>
        <dbReference type="ARBA" id="ARBA00000085"/>
    </source>
</evidence>
<evidence type="ECO:0000256" key="7">
    <source>
        <dbReference type="SAM" id="MobiDB-lite"/>
    </source>
</evidence>
<dbReference type="PROSITE" id="PS50110">
    <property type="entry name" value="RESPONSE_REGULATORY"/>
    <property type="match status" value="1"/>
</dbReference>
<dbReference type="VEuPathDB" id="FungiDB:M747DRAFT_247712"/>
<dbReference type="InterPro" id="IPR036097">
    <property type="entry name" value="HisK_dim/P_sf"/>
</dbReference>
<dbReference type="Gene3D" id="3.40.50.2300">
    <property type="match status" value="1"/>
</dbReference>
<name>A0A370BP90_ASPNG</name>
<feature type="domain" description="Histidine kinase" evidence="8">
    <location>
        <begin position="211"/>
        <end position="444"/>
    </location>
</feature>
<dbReference type="InterPro" id="IPR035965">
    <property type="entry name" value="PAS-like_dom_sf"/>
</dbReference>
<dbReference type="Pfam" id="PF00072">
    <property type="entry name" value="Response_reg"/>
    <property type="match status" value="1"/>
</dbReference>
<dbReference type="PRINTS" id="PR00344">
    <property type="entry name" value="BCTRLSENSOR"/>
</dbReference>
<proteinExistence type="predicted"/>
<evidence type="ECO:0000256" key="3">
    <source>
        <dbReference type="ARBA" id="ARBA00022553"/>
    </source>
</evidence>
<evidence type="ECO:0000313" key="10">
    <source>
        <dbReference type="EMBL" id="RDH15172.1"/>
    </source>
</evidence>
<sequence>MCTRNTKFELLDPCQGVKYIRQLACKRMSLKGYLLRSMGHLVLFCLSTNVSMKFSGNNSMDGHPDVSAQQLADMMPIGLAVLDHQDGSVFVNKRFLELTTCTSERAFECWCQSIHPEDFDRVAAAYREASQSYHALRIEYRTRLQPCLWRVCLLTPLEDEEERQRWNLGPEGGFVCTITDITQEKTAELTQRRIAHEAEDRKQQQERFIDMISHEVRNPLSAILHCTEDILEAVHSPDTGEEMRTQIAEAADTISLCVAHQKKIIDDVLTYSKLDAAMLTLSPRRVQPRRNVATALAMFRPELRKHDIQFSYELDHSYANLDIDWVMADMDRMSQVLINLLSNAIKFTATLKLDATSQPEWGAGEYAFLMVAVKDTGIGISDEAQKRLFERFNQATPRTQTIYGGSGLGLNVSRKLCHLHGGEIGVSSKEGEGSTFGFFFTVRRTAAGPGEEPTKSNGTTEIDRMCSQIQAMGNEMSGVTERHARPRIPENPSVTHVPEISRHASRDSRRLHTVKIASGVSSPASRASPVSEDEGPQAPEEPRSEPRSHPRERRILLVEDNVINKRILSRKLQTSGFQVSEASNGQEAVDAIQQQGRFDCVLMDQVMPIMDGTTASRTIRQLDGPMAQVPILGVTANVRTAQKDEMLAAGMNDIIYKPYKMPDLIERIKQLQQTVQE</sequence>
<dbReference type="InterPro" id="IPR011006">
    <property type="entry name" value="CheY-like_superfamily"/>
</dbReference>
<feature type="compositionally biased region" description="Basic and acidic residues" evidence="7">
    <location>
        <begin position="499"/>
        <end position="510"/>
    </location>
</feature>
<dbReference type="InterPro" id="IPR000014">
    <property type="entry name" value="PAS"/>
</dbReference>
<dbReference type="PROSITE" id="PS50109">
    <property type="entry name" value="HIS_KIN"/>
    <property type="match status" value="1"/>
</dbReference>
<evidence type="ECO:0000256" key="6">
    <source>
        <dbReference type="PROSITE-ProRule" id="PRU00169"/>
    </source>
</evidence>
<reference evidence="10 11" key="1">
    <citation type="submission" date="2018-07" db="EMBL/GenBank/DDBJ databases">
        <title>Section-level genome sequencing of Aspergillus section Nigri to investigate inter- and intra-species variation.</title>
        <authorList>
            <consortium name="DOE Joint Genome Institute"/>
            <person name="Vesth T.C."/>
            <person name="Nybo J.L."/>
            <person name="Theobald S."/>
            <person name="Frisvad J.C."/>
            <person name="Larsen T.O."/>
            <person name="Nielsen K.F."/>
            <person name="Hoof J.B."/>
            <person name="Brandl J."/>
            <person name="Salamov A."/>
            <person name="Riley R."/>
            <person name="Gladden J.M."/>
            <person name="Phatale P."/>
            <person name="Nielsen M.T."/>
            <person name="Lyhne E.K."/>
            <person name="Kogle M.E."/>
            <person name="Strasser K."/>
            <person name="McDonnell E."/>
            <person name="Barry K."/>
            <person name="Clum A."/>
            <person name="Chen C."/>
            <person name="Nolan M."/>
            <person name="Sandor L."/>
            <person name="Kuo A."/>
            <person name="Lipzen A."/>
            <person name="Hainaut M."/>
            <person name="Drula E."/>
            <person name="Tsang A."/>
            <person name="Magnuson J.K."/>
            <person name="Henrissat B."/>
            <person name="Wiebenga A."/>
            <person name="Simmons B.A."/>
            <person name="Makela M.R."/>
            <person name="De vries R.P."/>
            <person name="Grigoriev I.V."/>
            <person name="Mortensen U.H."/>
            <person name="Baker S.E."/>
            <person name="Andersen M.R."/>
        </authorList>
    </citation>
    <scope>NUCLEOTIDE SEQUENCE [LARGE SCALE GENOMIC DNA]</scope>
    <source>
        <strain evidence="10 11">ATCC 13496</strain>
    </source>
</reference>
<feature type="region of interest" description="Disordered" evidence="7">
    <location>
        <begin position="476"/>
        <end position="553"/>
    </location>
</feature>
<dbReference type="CDD" id="cd17546">
    <property type="entry name" value="REC_hyHK_CKI1_RcsC-like"/>
    <property type="match status" value="1"/>
</dbReference>
<dbReference type="SUPFAM" id="SSF55874">
    <property type="entry name" value="ATPase domain of HSP90 chaperone/DNA topoisomerase II/histidine kinase"/>
    <property type="match status" value="1"/>
</dbReference>
<dbReference type="PANTHER" id="PTHR43047:SF72">
    <property type="entry name" value="OSMOSENSING HISTIDINE PROTEIN KINASE SLN1"/>
    <property type="match status" value="1"/>
</dbReference>
<dbReference type="InterPro" id="IPR004358">
    <property type="entry name" value="Sig_transdc_His_kin-like_C"/>
</dbReference>
<dbReference type="InterPro" id="IPR003594">
    <property type="entry name" value="HATPase_dom"/>
</dbReference>
<dbReference type="PANTHER" id="PTHR43047">
    <property type="entry name" value="TWO-COMPONENT HISTIDINE PROTEIN KINASE"/>
    <property type="match status" value="1"/>
</dbReference>
<feature type="modified residue" description="4-aspartylphosphate" evidence="6">
    <location>
        <position position="604"/>
    </location>
</feature>
<dbReference type="Gene3D" id="1.10.287.130">
    <property type="match status" value="1"/>
</dbReference>
<dbReference type="GO" id="GO:0005886">
    <property type="term" value="C:plasma membrane"/>
    <property type="evidence" value="ECO:0007669"/>
    <property type="project" value="TreeGrafter"/>
</dbReference>
<dbReference type="Pfam" id="PF00512">
    <property type="entry name" value="HisKA"/>
    <property type="match status" value="1"/>
</dbReference>
<dbReference type="CDD" id="cd16922">
    <property type="entry name" value="HATPase_EvgS-ArcB-TorS-like"/>
    <property type="match status" value="1"/>
</dbReference>
<accession>A0A370BP90</accession>
<dbReference type="EC" id="2.7.13.3" evidence="2"/>
<keyword evidence="5" id="KW-0418">Kinase</keyword>
<dbReference type="Gene3D" id="3.30.565.10">
    <property type="entry name" value="Histidine kinase-like ATPase, C-terminal domain"/>
    <property type="match status" value="1"/>
</dbReference>
<dbReference type="GO" id="GO:0009927">
    <property type="term" value="F:histidine phosphotransfer kinase activity"/>
    <property type="evidence" value="ECO:0007669"/>
    <property type="project" value="TreeGrafter"/>
</dbReference>
<gene>
    <name evidence="10" type="ORF">M747DRAFT_247712</name>
</gene>
<dbReference type="SMART" id="SM00387">
    <property type="entry name" value="HATPase_c"/>
    <property type="match status" value="1"/>
</dbReference>
<dbReference type="SMART" id="SM00388">
    <property type="entry name" value="HisKA"/>
    <property type="match status" value="1"/>
</dbReference>
<dbReference type="EMBL" id="KZ851952">
    <property type="protein sequence ID" value="RDH15172.1"/>
    <property type="molecule type" value="Genomic_DNA"/>
</dbReference>
<evidence type="ECO:0000256" key="4">
    <source>
        <dbReference type="ARBA" id="ARBA00022679"/>
    </source>
</evidence>
<evidence type="ECO:0000259" key="9">
    <source>
        <dbReference type="PROSITE" id="PS50110"/>
    </source>
</evidence>
<feature type="domain" description="Response regulatory" evidence="9">
    <location>
        <begin position="554"/>
        <end position="672"/>
    </location>
</feature>
<comment type="catalytic activity">
    <reaction evidence="1">
        <text>ATP + protein L-histidine = ADP + protein N-phospho-L-histidine.</text>
        <dbReference type="EC" id="2.7.13.3"/>
    </reaction>
</comment>
<dbReference type="SUPFAM" id="SSF55785">
    <property type="entry name" value="PYP-like sensor domain (PAS domain)"/>
    <property type="match status" value="1"/>
</dbReference>
<evidence type="ECO:0000256" key="2">
    <source>
        <dbReference type="ARBA" id="ARBA00012438"/>
    </source>
</evidence>